<proteinExistence type="predicted"/>
<dbReference type="EMBL" id="JBEFKJ010000017">
    <property type="protein sequence ID" value="KAL2041489.1"/>
    <property type="molecule type" value="Genomic_DNA"/>
</dbReference>
<sequence length="632" mass="72144">MIGAIFDQIEHHEDCISFAKTCRAFHKGSIITSWKSIDIEFGTTRLDNSPNYYDILDTRTDEWPTRISRVNVDHWTAAVDDYYFAAWPLSYCNHDNMGQHSRPCSLGRTLGDADYLLACLAGGGQISKRFQSLSFSGEFGEKLSNLSIEQTSSHSWPFSEGLAVLKPQSFSFNMDWRFWNVHLLRDIASPRLSSLKIPINAPSDCHVLGRALKTMVGLKSLTLTDLPDRYEFFEAFGTLGHAILARGDSLRSLDIEMTNFNRPNAYAISWLKDESFAKPEYLDYFFWLLFLAHPKILASRKRRSHYDFSDIAGFDDAGLDHGPGPLKLEKLRLKNMGIPAWASQYVFDWAYLKELRLPNSDVEPSIWKDLQAARLEVLDEVDYELLSASLIELLSSQSSLKSLGFVRPKPDYAYTGIETWHPNDQPVMLMRVKKQPSRLGPGTAWGRNCAYGDNFAPKGKPKYPTLRALLSALSGKALRSLVLPADMFDITPDIIPSLSTQLASLESLAWGFDYSDPCMLSVFEQYLFPNMSKLRKMDFLFLAHSITIDGTYQRGFITCGFHYKLDLIHESLPSTIRYVRYQHLHNLFELELSSMRNVSYYRLQTPIGDKRWIKYVGQEADTMYEGDRTPEI</sequence>
<dbReference type="SUPFAM" id="SSF52047">
    <property type="entry name" value="RNI-like"/>
    <property type="match status" value="1"/>
</dbReference>
<comment type="caution">
    <text evidence="1">The sequence shown here is derived from an EMBL/GenBank/DDBJ whole genome shotgun (WGS) entry which is preliminary data.</text>
</comment>
<gene>
    <name evidence="1" type="ORF">N7G274_005871</name>
</gene>
<keyword evidence="2" id="KW-1185">Reference proteome</keyword>
<name>A0ABR4A6F7_9LECA</name>
<protein>
    <submittedName>
        <fullName evidence="1">Uncharacterized protein</fullName>
    </submittedName>
</protein>
<evidence type="ECO:0000313" key="2">
    <source>
        <dbReference type="Proteomes" id="UP001590950"/>
    </source>
</evidence>
<evidence type="ECO:0000313" key="1">
    <source>
        <dbReference type="EMBL" id="KAL2041489.1"/>
    </source>
</evidence>
<dbReference type="Proteomes" id="UP001590950">
    <property type="component" value="Unassembled WGS sequence"/>
</dbReference>
<organism evidence="1 2">
    <name type="scientific">Stereocaulon virgatum</name>
    <dbReference type="NCBI Taxonomy" id="373712"/>
    <lineage>
        <taxon>Eukaryota</taxon>
        <taxon>Fungi</taxon>
        <taxon>Dikarya</taxon>
        <taxon>Ascomycota</taxon>
        <taxon>Pezizomycotina</taxon>
        <taxon>Lecanoromycetes</taxon>
        <taxon>OSLEUM clade</taxon>
        <taxon>Lecanoromycetidae</taxon>
        <taxon>Lecanorales</taxon>
        <taxon>Lecanorineae</taxon>
        <taxon>Stereocaulaceae</taxon>
        <taxon>Stereocaulon</taxon>
    </lineage>
</organism>
<accession>A0ABR4A6F7</accession>
<reference evidence="1 2" key="1">
    <citation type="submission" date="2024-09" db="EMBL/GenBank/DDBJ databases">
        <title>Rethinking Asexuality: The Enigmatic Case of Functional Sexual Genes in Lepraria (Stereocaulaceae).</title>
        <authorList>
            <person name="Doellman M."/>
            <person name="Sun Y."/>
            <person name="Barcenas-Pena A."/>
            <person name="Lumbsch H.T."/>
            <person name="Grewe F."/>
        </authorList>
    </citation>
    <scope>NUCLEOTIDE SEQUENCE [LARGE SCALE GENOMIC DNA]</scope>
    <source>
        <strain evidence="1 2">Mercado 3170</strain>
    </source>
</reference>